<evidence type="ECO:0000256" key="8">
    <source>
        <dbReference type="RuleBase" id="RU364091"/>
    </source>
</evidence>
<comment type="subcellular location">
    <subcellularLocation>
        <location evidence="1">Cell membrane</location>
        <topology evidence="1">Multi-pass membrane protein</topology>
    </subcellularLocation>
</comment>
<dbReference type="PANTHER" id="PTHR30531:SF12">
    <property type="entry name" value="FLAGELLAR BIOSYNTHETIC PROTEIN FLHB"/>
    <property type="match status" value="1"/>
</dbReference>
<protein>
    <recommendedName>
        <fullName evidence="8">Flagellar biosynthetic protein FlhB</fullName>
    </recommendedName>
</protein>
<evidence type="ECO:0000256" key="9">
    <source>
        <dbReference type="SAM" id="MobiDB-lite"/>
    </source>
</evidence>
<dbReference type="InterPro" id="IPR006136">
    <property type="entry name" value="FlhB"/>
</dbReference>
<keyword evidence="10" id="KW-0282">Flagellum</keyword>
<comment type="caution">
    <text evidence="10">The sequence shown here is derived from an EMBL/GenBank/DDBJ whole genome shotgun (WGS) entry which is preliminary data.</text>
</comment>
<name>A0ABS6RWY6_9BACT</name>
<evidence type="ECO:0000256" key="6">
    <source>
        <dbReference type="ARBA" id="ARBA00023136"/>
    </source>
</evidence>
<feature type="transmembrane region" description="Helical" evidence="8">
    <location>
        <begin position="85"/>
        <end position="108"/>
    </location>
</feature>
<keyword evidence="8" id="KW-1006">Bacterial flagellum protein export</keyword>
<feature type="transmembrane region" description="Helical" evidence="8">
    <location>
        <begin position="31"/>
        <end position="52"/>
    </location>
</feature>
<organism evidence="10 11">
    <name type="scientific">Candidatus Magnetobacterium casense</name>
    <dbReference type="NCBI Taxonomy" id="1455061"/>
    <lineage>
        <taxon>Bacteria</taxon>
        <taxon>Pseudomonadati</taxon>
        <taxon>Nitrospirota</taxon>
        <taxon>Thermodesulfovibrionia</taxon>
        <taxon>Thermodesulfovibrionales</taxon>
        <taxon>Candidatus Magnetobacteriaceae</taxon>
        <taxon>Candidatus Magnetobacterium</taxon>
    </lineage>
</organism>
<evidence type="ECO:0000256" key="4">
    <source>
        <dbReference type="ARBA" id="ARBA00022692"/>
    </source>
</evidence>
<dbReference type="PANTHER" id="PTHR30531">
    <property type="entry name" value="FLAGELLAR BIOSYNTHETIC PROTEIN FLHB"/>
    <property type="match status" value="1"/>
</dbReference>
<evidence type="ECO:0000313" key="11">
    <source>
        <dbReference type="Proteomes" id="UP001196980"/>
    </source>
</evidence>
<keyword evidence="3 8" id="KW-1003">Cell membrane</keyword>
<evidence type="ECO:0000256" key="7">
    <source>
        <dbReference type="ARBA" id="ARBA00025078"/>
    </source>
</evidence>
<evidence type="ECO:0000256" key="3">
    <source>
        <dbReference type="ARBA" id="ARBA00022475"/>
    </source>
</evidence>
<feature type="transmembrane region" description="Helical" evidence="8">
    <location>
        <begin position="129"/>
        <end position="155"/>
    </location>
</feature>
<feature type="region of interest" description="Disordered" evidence="9">
    <location>
        <begin position="1"/>
        <end position="28"/>
    </location>
</feature>
<evidence type="ECO:0000256" key="1">
    <source>
        <dbReference type="ARBA" id="ARBA00004651"/>
    </source>
</evidence>
<evidence type="ECO:0000256" key="5">
    <source>
        <dbReference type="ARBA" id="ARBA00022989"/>
    </source>
</evidence>
<sequence length="346" mass="39508">MPEQDERSEQATPRRRQRAREKGQTAKSREVTALAGMAGVLLVVHFGGNYFYNNTTDVLTKFLSLQYGMDPFTATRVAMVKVITLLMPFFIAVMALAVFSDVAQVGFFMKPMELNLSKLNPLEGLKRLFSFNGLIDFLKSLLKFLVGGIIFYQLIKHDIRELPNVSRMELRQVAYISMGFIKEALLYGFLYLFIIAAVSYVFEKWRFEKSIKMSKEEIKEEFKETEGDPKIKSRIRSIQREQARKRMMAEVPKATVIITNPTHLAVALRYKEREMIAPKLIAKGSGYIAERLREIARENGIPVVEDKPLARTLFKLEINTFIPPELYKAVAKILAYIFKLKGAGAA</sequence>
<keyword evidence="4 8" id="KW-0812">Transmembrane</keyword>
<keyword evidence="8" id="KW-1005">Bacterial flagellum biogenesis</keyword>
<keyword evidence="6 8" id="KW-0472">Membrane</keyword>
<comment type="similarity">
    <text evidence="2 8">Belongs to the type III secretion exporter family.</text>
</comment>
<keyword evidence="5 8" id="KW-1133">Transmembrane helix</keyword>
<dbReference type="RefSeq" id="WP_218251764.1">
    <property type="nucleotide sequence ID" value="NZ_JABXWD010000076.1"/>
</dbReference>
<dbReference type="InterPro" id="IPR006135">
    <property type="entry name" value="T3SS_substrate_exporter"/>
</dbReference>
<evidence type="ECO:0000256" key="2">
    <source>
        <dbReference type="ARBA" id="ARBA00010690"/>
    </source>
</evidence>
<feature type="transmembrane region" description="Helical" evidence="8">
    <location>
        <begin position="175"/>
        <end position="202"/>
    </location>
</feature>
<keyword evidence="10" id="KW-0966">Cell projection</keyword>
<gene>
    <name evidence="8 10" type="primary">flhB</name>
    <name evidence="10" type="ORF">HWQ67_06055</name>
</gene>
<keyword evidence="8" id="KW-0813">Transport</keyword>
<reference evidence="10 11" key="1">
    <citation type="journal article" date="2020" name="J Geophys Res Biogeosci">
        <title>Magnetotaxis as an Adaptation to Enable Bacterial Shuttling of Microbial Sulfur and Sulfur Cycling Across Aquatic Oxic#Anoxic Interfaces.</title>
        <authorList>
            <person name="Li J."/>
            <person name="Liu P."/>
            <person name="Wang J."/>
            <person name="Roberts A.P."/>
            <person name="Pan Y."/>
        </authorList>
    </citation>
    <scope>NUCLEOTIDE SEQUENCE [LARGE SCALE GENOMIC DNA]</scope>
    <source>
        <strain evidence="10 11">MYR-1_YQ</strain>
    </source>
</reference>
<evidence type="ECO:0000313" key="10">
    <source>
        <dbReference type="EMBL" id="MBV6341144.1"/>
    </source>
</evidence>
<proteinExistence type="inferred from homology"/>
<keyword evidence="8" id="KW-0653">Protein transport</keyword>
<dbReference type="NCBIfam" id="TIGR00328">
    <property type="entry name" value="flhB"/>
    <property type="match status" value="1"/>
</dbReference>
<keyword evidence="11" id="KW-1185">Reference proteome</keyword>
<accession>A0ABS6RWY6</accession>
<keyword evidence="10" id="KW-0969">Cilium</keyword>
<dbReference type="Proteomes" id="UP001196980">
    <property type="component" value="Unassembled WGS sequence"/>
</dbReference>
<dbReference type="EMBL" id="JABXWD010000076">
    <property type="protein sequence ID" value="MBV6341144.1"/>
    <property type="molecule type" value="Genomic_DNA"/>
</dbReference>
<comment type="function">
    <text evidence="7 8">Required for formation of the rod structure in the basal body of the flagellar apparatus. Together with FliI and FliH, may constitute the export apparatus of flagellin.</text>
</comment>
<dbReference type="Pfam" id="PF01312">
    <property type="entry name" value="Bac_export_2"/>
    <property type="match status" value="1"/>
</dbReference>